<name>A0AAE5CCK2_9BACT</name>
<dbReference type="FunFam" id="3.30.70.270:FF:000001">
    <property type="entry name" value="Diguanylate cyclase domain protein"/>
    <property type="match status" value="1"/>
</dbReference>
<dbReference type="SMART" id="SM00567">
    <property type="entry name" value="EZ_HEAT"/>
    <property type="match status" value="5"/>
</dbReference>
<comment type="caution">
    <text evidence="3">The sequence shown here is derived from an EMBL/GenBank/DDBJ whole genome shotgun (WGS) entry which is preliminary data.</text>
</comment>
<dbReference type="InterPro" id="IPR027417">
    <property type="entry name" value="P-loop_NTPase"/>
</dbReference>
<dbReference type="Pfam" id="PF00990">
    <property type="entry name" value="GGDEF"/>
    <property type="match status" value="1"/>
</dbReference>
<dbReference type="NCBIfam" id="TIGR00254">
    <property type="entry name" value="GGDEF"/>
    <property type="match status" value="1"/>
</dbReference>
<dbReference type="EMBL" id="JAACAK010000113">
    <property type="protein sequence ID" value="NIR76068.1"/>
    <property type="molecule type" value="Genomic_DNA"/>
</dbReference>
<dbReference type="Gene3D" id="3.40.50.300">
    <property type="entry name" value="P-loop containing nucleotide triphosphate hydrolases"/>
    <property type="match status" value="1"/>
</dbReference>
<sequence>MQHTDLIDLLEHVGKDPSRLIFEDELTGIHNRRFFLSYLEHRIRWERDDDFPLSLLMIDLDHFKEINDTHGHETGDQALLWMATLLREVGGEHALPIRYGGDEFILLLPKAGTDASREMADRLLQRTKDRPFRLRDADVSVPISLSIGFATAPQDASSSKELFQAADTALFHAKHAGKNQAAAFSEVDPATVFPKTALYRLKATGIAGRDEEMAVVSDTLESLTRGQSEFLLVEAAPGMGKTTFLEAVRRNLVGDDTFCVARASGDSQEGYRPYYLSTGILLALFNQREDRGAALVEELTGEEIDNLGYILPQLGAGEGRPIPDDTGRRRAIFSTLARVLPRAADYRPLVLLIDDLQFADEATLLLLGVLMQSPDISVLICGTSVETLRLSGEEEAPPLERFCAARREDLAIRRVKLKPLTVGGISEYLKAVFPRLRTPDSFEDDLADITQGNPLFLGEIIRKLVHDGKVSLVGQEWVIEPLEDGYLPRSLEEIVKQKIAALDEQERSLLEHASTLGEGVSLSLLAGASELDENRVLEFLDRAETLGLVSLDFQVNDEVMRFLGKRVLDITYGNIDSSRRQELHRQIGDYQENLYQQRLLPSASLLAYHFRRSANQEKARRYEQIQTRFSDNVFDPNEAAVYTEELVEVETEAERRLTPDSVPRVPYVLRTFMSAVRNIQLYPPESRTIADALRDVHDAVDIILEKNDELHLSHAQRALLANGQRLEVSRYSMLAKSFIGLLTRAELQGIIFRRGVTREEIRALLMALGKLKFGAIEQGYWRSFAEQHALEHIELRQVRYSRLRRKKARATIRQPVIEEEELGPEELAEIPRILRHLQGTAQNARLYPLESNQVSRSVDQLYDALMNVLGHQPALTLARADRLLLVNGSRIDTTGFAPLAVAVVDLMESVGLSSLTFSAGLPKGELLSVVGALHDPPDTGYEADFWDSLVREKGLDYIAFNQRQYAAGVVQTMLSAIEVEVEEEPVEDDAAARLAAQMVEEPEDALRDALPRFGKELLVKGEHGLLERLLKQLFGDFQRDDPADRELTVLACRALLDGLILGLQHKFTELAAQPLLRALAEENEPRVLQELAAVLYAMSGSCLYFADYQTASRILMELKERQEGLERSSDGRGGLARLLDRRLDPTALELLKDDLSSGRADRQERAAQVFGSLGRSSIPLLIQVIKDEKDFRVRQVAASLLAEHGQEAARGIKRAVATEVTVEQRFRILEVIDTVTRDLRDELIYSFGDSSAKIRRAAFRLFERLHQDDLIDTILPLARDQDASVAKGAIRSIAHLRSATAVEELGKILDETEEPKVAIACCQALGEIGSPAGIDVLGRVLGKRSPPFFRRRWDDQVRATAAMALRQIEDPEAERVLSRYAKDRAVRVRQLARPAPSEPSA</sequence>
<dbReference type="InterPro" id="IPR029787">
    <property type="entry name" value="Nucleotide_cyclase"/>
</dbReference>
<dbReference type="Proteomes" id="UP000702544">
    <property type="component" value="Unassembled WGS sequence"/>
</dbReference>
<dbReference type="SUPFAM" id="SSF48371">
    <property type="entry name" value="ARM repeat"/>
    <property type="match status" value="1"/>
</dbReference>
<dbReference type="EC" id="2.7.7.65" evidence="1"/>
<dbReference type="CDD" id="cd01949">
    <property type="entry name" value="GGDEF"/>
    <property type="match status" value="1"/>
</dbReference>
<dbReference type="GO" id="GO:1902201">
    <property type="term" value="P:negative regulation of bacterial-type flagellum-dependent cell motility"/>
    <property type="evidence" value="ECO:0007669"/>
    <property type="project" value="TreeGrafter"/>
</dbReference>
<dbReference type="GO" id="GO:0005886">
    <property type="term" value="C:plasma membrane"/>
    <property type="evidence" value="ECO:0007669"/>
    <property type="project" value="TreeGrafter"/>
</dbReference>
<dbReference type="PANTHER" id="PTHR45138:SF24">
    <property type="entry name" value="DIGUANYLATE CYCLASE DGCC-RELATED"/>
    <property type="match status" value="1"/>
</dbReference>
<dbReference type="Gene3D" id="1.25.10.10">
    <property type="entry name" value="Leucine-rich Repeat Variant"/>
    <property type="match status" value="2"/>
</dbReference>
<dbReference type="InterPro" id="IPR016024">
    <property type="entry name" value="ARM-type_fold"/>
</dbReference>
<dbReference type="Pfam" id="PF13191">
    <property type="entry name" value="AAA_16"/>
    <property type="match status" value="1"/>
</dbReference>
<dbReference type="PROSITE" id="PS50887">
    <property type="entry name" value="GGDEF"/>
    <property type="match status" value="1"/>
</dbReference>
<dbReference type="InterPro" id="IPR050469">
    <property type="entry name" value="Diguanylate_Cyclase"/>
</dbReference>
<dbReference type="GO" id="GO:0052621">
    <property type="term" value="F:diguanylate cyclase activity"/>
    <property type="evidence" value="ECO:0007669"/>
    <property type="project" value="UniProtKB-EC"/>
</dbReference>
<dbReference type="SUPFAM" id="SSF55073">
    <property type="entry name" value="Nucleotide cyclase"/>
    <property type="match status" value="1"/>
</dbReference>
<protein>
    <recommendedName>
        <fullName evidence="1">diguanylate cyclase</fullName>
        <ecNumber evidence="1">2.7.7.65</ecNumber>
    </recommendedName>
</protein>
<proteinExistence type="predicted"/>
<evidence type="ECO:0000259" key="2">
    <source>
        <dbReference type="PROSITE" id="PS50887"/>
    </source>
</evidence>
<accession>A0AAE5CCK2</accession>
<gene>
    <name evidence="3" type="ORF">GWO12_13315</name>
</gene>
<reference evidence="3 4" key="1">
    <citation type="submission" date="2020-01" db="EMBL/GenBank/DDBJ databases">
        <title>Genomes assembled from Gulf of Kutch pelagic sediment metagenomes.</title>
        <authorList>
            <person name="Chandrashekar M."/>
            <person name="Mahajan M.S."/>
            <person name="Dave K.J."/>
            <person name="Vatsa P."/>
            <person name="Nathani N.M."/>
        </authorList>
    </citation>
    <scope>NUCLEOTIDE SEQUENCE [LARGE SCALE GENOMIC DNA]</scope>
    <source>
        <strain evidence="3">KS3-K002</strain>
    </source>
</reference>
<dbReference type="InterPro" id="IPR043128">
    <property type="entry name" value="Rev_trsase/Diguanyl_cyclase"/>
</dbReference>
<feature type="domain" description="GGDEF" evidence="2">
    <location>
        <begin position="51"/>
        <end position="186"/>
    </location>
</feature>
<dbReference type="InterPro" id="IPR011989">
    <property type="entry name" value="ARM-like"/>
</dbReference>
<evidence type="ECO:0000256" key="1">
    <source>
        <dbReference type="ARBA" id="ARBA00012528"/>
    </source>
</evidence>
<dbReference type="SUPFAM" id="SSF52540">
    <property type="entry name" value="P-loop containing nucleoside triphosphate hydrolases"/>
    <property type="match status" value="1"/>
</dbReference>
<dbReference type="InterPro" id="IPR004155">
    <property type="entry name" value="PBS_lyase_HEAT"/>
</dbReference>
<evidence type="ECO:0000313" key="4">
    <source>
        <dbReference type="Proteomes" id="UP000702544"/>
    </source>
</evidence>
<organism evidence="3 4">
    <name type="scientific">Candidatus Kutchimonas denitrificans</name>
    <dbReference type="NCBI Taxonomy" id="3056748"/>
    <lineage>
        <taxon>Bacteria</taxon>
        <taxon>Pseudomonadati</taxon>
        <taxon>Gemmatimonadota</taxon>
        <taxon>Gemmatimonadia</taxon>
        <taxon>Candidatus Palauibacterales</taxon>
        <taxon>Candidatus Palauibacteraceae</taxon>
        <taxon>Candidatus Kutchimonas</taxon>
    </lineage>
</organism>
<dbReference type="Gene3D" id="3.30.70.270">
    <property type="match status" value="1"/>
</dbReference>
<evidence type="ECO:0000313" key="3">
    <source>
        <dbReference type="EMBL" id="NIR76068.1"/>
    </source>
</evidence>
<dbReference type="InterPro" id="IPR041664">
    <property type="entry name" value="AAA_16"/>
</dbReference>
<dbReference type="PANTHER" id="PTHR45138">
    <property type="entry name" value="REGULATORY COMPONENTS OF SENSORY TRANSDUCTION SYSTEM"/>
    <property type="match status" value="1"/>
</dbReference>
<dbReference type="SMART" id="SM00267">
    <property type="entry name" value="GGDEF"/>
    <property type="match status" value="1"/>
</dbReference>
<dbReference type="GO" id="GO:0043709">
    <property type="term" value="P:cell adhesion involved in single-species biofilm formation"/>
    <property type="evidence" value="ECO:0007669"/>
    <property type="project" value="TreeGrafter"/>
</dbReference>
<dbReference type="Pfam" id="PF13646">
    <property type="entry name" value="HEAT_2"/>
    <property type="match status" value="1"/>
</dbReference>
<dbReference type="InterPro" id="IPR000160">
    <property type="entry name" value="GGDEF_dom"/>
</dbReference>